<name>A0A975Y3M5_9NOST</name>
<evidence type="ECO:0000313" key="3">
    <source>
        <dbReference type="Proteomes" id="UP000683511"/>
    </source>
</evidence>
<proteinExistence type="predicted"/>
<gene>
    <name evidence="2" type="ORF">B6N60_00971</name>
</gene>
<protein>
    <submittedName>
        <fullName evidence="2">Uncharacterized protein</fullName>
    </submittedName>
</protein>
<reference evidence="2" key="1">
    <citation type="submission" date="2017-04" db="EMBL/GenBank/DDBJ databases">
        <title>Genome deletions in a multicellular cyanobacterial endosymbiont for morphological adaptation in marine diatoms.</title>
        <authorList>
            <person name="Wang Y."/>
            <person name="Gao H."/>
            <person name="Li R."/>
            <person name="Xu X."/>
        </authorList>
    </citation>
    <scope>NUCLEOTIDE SEQUENCE</scope>
    <source>
        <strain evidence="2">FACHB 800</strain>
    </source>
</reference>
<keyword evidence="3" id="KW-1185">Reference proteome</keyword>
<dbReference type="AlphaFoldDB" id="A0A975Y3M5"/>
<dbReference type="KEGG" id="rsin:B6N60_00971"/>
<dbReference type="Proteomes" id="UP000683511">
    <property type="component" value="Chromosome"/>
</dbReference>
<feature type="compositionally biased region" description="Polar residues" evidence="1">
    <location>
        <begin position="18"/>
        <end position="35"/>
    </location>
</feature>
<organism evidence="2 3">
    <name type="scientific">Richelia sinica FACHB-800</name>
    <dbReference type="NCBI Taxonomy" id="1357546"/>
    <lineage>
        <taxon>Bacteria</taxon>
        <taxon>Bacillati</taxon>
        <taxon>Cyanobacteriota</taxon>
        <taxon>Cyanophyceae</taxon>
        <taxon>Nostocales</taxon>
        <taxon>Nostocaceae</taxon>
        <taxon>Richelia</taxon>
    </lineage>
</organism>
<sequence length="35" mass="3967">MRKWGGYYTLNPFLHSHLSPTSSQPQGSNQGFTEL</sequence>
<accession>A0A975Y3M5</accession>
<dbReference type="EMBL" id="CP021056">
    <property type="protein sequence ID" value="QXE22289.1"/>
    <property type="molecule type" value="Genomic_DNA"/>
</dbReference>
<evidence type="ECO:0000313" key="2">
    <source>
        <dbReference type="EMBL" id="QXE22289.1"/>
    </source>
</evidence>
<evidence type="ECO:0000256" key="1">
    <source>
        <dbReference type="SAM" id="MobiDB-lite"/>
    </source>
</evidence>
<feature type="region of interest" description="Disordered" evidence="1">
    <location>
        <begin position="16"/>
        <end position="35"/>
    </location>
</feature>